<keyword evidence="3" id="KW-1185">Reference proteome</keyword>
<evidence type="ECO:0000256" key="1">
    <source>
        <dbReference type="SAM" id="MobiDB-lite"/>
    </source>
</evidence>
<name>A0A9Q0NY98_SALVM</name>
<evidence type="ECO:0000313" key="2">
    <source>
        <dbReference type="EMBL" id="KAJ6678130.1"/>
    </source>
</evidence>
<dbReference type="AlphaFoldDB" id="A0A9Q0NY98"/>
<feature type="compositionally biased region" description="Polar residues" evidence="1">
    <location>
        <begin position="19"/>
        <end position="29"/>
    </location>
</feature>
<feature type="compositionally biased region" description="Basic and acidic residues" evidence="1">
    <location>
        <begin position="33"/>
        <end position="45"/>
    </location>
</feature>
<dbReference type="EMBL" id="JAPFFL010000014">
    <property type="protein sequence ID" value="KAJ6678130.1"/>
    <property type="molecule type" value="Genomic_DNA"/>
</dbReference>
<comment type="caution">
    <text evidence="2">The sequence shown here is derived from an EMBL/GenBank/DDBJ whole genome shotgun (WGS) entry which is preliminary data.</text>
</comment>
<protein>
    <submittedName>
        <fullName evidence="2">Uncharacterized protein</fullName>
    </submittedName>
</protein>
<reference evidence="2" key="1">
    <citation type="submission" date="2022-11" db="EMBL/GenBank/DDBJ databases">
        <authorList>
            <person name="Hyden B.L."/>
            <person name="Feng K."/>
            <person name="Yates T."/>
            <person name="Jawdy S."/>
            <person name="Smart L.B."/>
            <person name="Muchero W."/>
        </authorList>
    </citation>
    <scope>NUCLEOTIDE SEQUENCE</scope>
    <source>
        <tissue evidence="2">Shoot tip</tissue>
    </source>
</reference>
<gene>
    <name evidence="2" type="ORF">OIU85_008696</name>
</gene>
<sequence length="123" mass="13643">MTSVGWCSNLVALKELPEQSRSIADSGRTTMMEGRRSCEGDRGAEGEAEQLGEEGTPRDLGTVEFAREMGLQWVRWSEKKNTEVKLSSLQGFGKMGLAGLKKDEKKRSEIVEFAREMGCNLLV</sequence>
<proteinExistence type="predicted"/>
<accession>A0A9Q0NY98</accession>
<evidence type="ECO:0000313" key="3">
    <source>
        <dbReference type="Proteomes" id="UP001151529"/>
    </source>
</evidence>
<dbReference type="Proteomes" id="UP001151529">
    <property type="component" value="Chromosome 7"/>
</dbReference>
<organism evidence="2 3">
    <name type="scientific">Salix viminalis</name>
    <name type="common">Common osier</name>
    <name type="synonym">Basket willow</name>
    <dbReference type="NCBI Taxonomy" id="40686"/>
    <lineage>
        <taxon>Eukaryota</taxon>
        <taxon>Viridiplantae</taxon>
        <taxon>Streptophyta</taxon>
        <taxon>Embryophyta</taxon>
        <taxon>Tracheophyta</taxon>
        <taxon>Spermatophyta</taxon>
        <taxon>Magnoliopsida</taxon>
        <taxon>eudicotyledons</taxon>
        <taxon>Gunneridae</taxon>
        <taxon>Pentapetalae</taxon>
        <taxon>rosids</taxon>
        <taxon>fabids</taxon>
        <taxon>Malpighiales</taxon>
        <taxon>Salicaceae</taxon>
        <taxon>Saliceae</taxon>
        <taxon>Salix</taxon>
    </lineage>
</organism>
<reference evidence="2" key="2">
    <citation type="journal article" date="2023" name="Int. J. Mol. Sci.">
        <title>De Novo Assembly and Annotation of 11 Diverse Shrub Willow (Salix) Genomes Reveals Novel Gene Organization in Sex-Linked Regions.</title>
        <authorList>
            <person name="Hyden B."/>
            <person name="Feng K."/>
            <person name="Yates T.B."/>
            <person name="Jawdy S."/>
            <person name="Cereghino C."/>
            <person name="Smart L.B."/>
            <person name="Muchero W."/>
        </authorList>
    </citation>
    <scope>NUCLEOTIDE SEQUENCE [LARGE SCALE GENOMIC DNA]</scope>
    <source>
        <tissue evidence="2">Shoot tip</tissue>
    </source>
</reference>
<feature type="region of interest" description="Disordered" evidence="1">
    <location>
        <begin position="18"/>
        <end position="59"/>
    </location>
</feature>